<keyword evidence="11" id="KW-0282">Flagellum</keyword>
<evidence type="ECO:0000256" key="4">
    <source>
        <dbReference type="ARBA" id="ARBA00022692"/>
    </source>
</evidence>
<feature type="transmembrane region" description="Helical" evidence="9">
    <location>
        <begin position="28"/>
        <end position="47"/>
    </location>
</feature>
<keyword evidence="6 7" id="KW-0472">Membrane</keyword>
<evidence type="ECO:0000256" key="3">
    <source>
        <dbReference type="ARBA" id="ARBA00022475"/>
    </source>
</evidence>
<dbReference type="RefSeq" id="WP_126423832.1">
    <property type="nucleotide sequence ID" value="NZ_AP018828.1"/>
</dbReference>
<evidence type="ECO:0000256" key="7">
    <source>
        <dbReference type="PROSITE-ProRule" id="PRU00473"/>
    </source>
</evidence>
<evidence type="ECO:0000256" key="9">
    <source>
        <dbReference type="SAM" id="Phobius"/>
    </source>
</evidence>
<keyword evidence="3" id="KW-1003">Cell membrane</keyword>
<dbReference type="SUPFAM" id="SSF103088">
    <property type="entry name" value="OmpA-like"/>
    <property type="match status" value="1"/>
</dbReference>
<feature type="region of interest" description="Disordered" evidence="8">
    <location>
        <begin position="103"/>
        <end position="126"/>
    </location>
</feature>
<evidence type="ECO:0000256" key="1">
    <source>
        <dbReference type="ARBA" id="ARBA00004162"/>
    </source>
</evidence>
<proteinExistence type="inferred from homology"/>
<dbReference type="OrthoDB" id="7170686at2"/>
<keyword evidence="4 9" id="KW-0812">Transmembrane</keyword>
<evidence type="ECO:0000256" key="8">
    <source>
        <dbReference type="SAM" id="MobiDB-lite"/>
    </source>
</evidence>
<dbReference type="InterPro" id="IPR025713">
    <property type="entry name" value="MotB-like_N_dom"/>
</dbReference>
<gene>
    <name evidence="11" type="ORF">EM6_2862</name>
</gene>
<protein>
    <submittedName>
        <fullName evidence="11">Flagellar motor rotation protein MotB</fullName>
    </submittedName>
</protein>
<comment type="similarity">
    <text evidence="2">Belongs to the MotB family.</text>
</comment>
<feature type="domain" description="OmpA-like" evidence="10">
    <location>
        <begin position="173"/>
        <end position="291"/>
    </location>
</feature>
<dbReference type="PANTHER" id="PTHR30329">
    <property type="entry name" value="STATOR ELEMENT OF FLAGELLAR MOTOR COMPLEX"/>
    <property type="match status" value="1"/>
</dbReference>
<reference evidence="12" key="1">
    <citation type="journal article" date="2017" name="Biotechnol. Biofuels">
        <title>Evaluation of environmental bacterial communities as a factor affecting the growth of duckweed Lemna minor.</title>
        <authorList>
            <person name="Ishizawa H."/>
            <person name="Kuroda M."/>
            <person name="Morikawa M."/>
            <person name="Ike M."/>
        </authorList>
    </citation>
    <scope>NUCLEOTIDE SEQUENCE [LARGE SCALE GENOMIC DNA]</scope>
    <source>
        <strain evidence="12">M6</strain>
    </source>
</reference>
<dbReference type="InterPro" id="IPR006665">
    <property type="entry name" value="OmpA-like"/>
</dbReference>
<dbReference type="Pfam" id="PF13677">
    <property type="entry name" value="MotB_plug"/>
    <property type="match status" value="1"/>
</dbReference>
<evidence type="ECO:0000259" key="10">
    <source>
        <dbReference type="PROSITE" id="PS51123"/>
    </source>
</evidence>
<dbReference type="GO" id="GO:0005886">
    <property type="term" value="C:plasma membrane"/>
    <property type="evidence" value="ECO:0007669"/>
    <property type="project" value="UniProtKB-SubCell"/>
</dbReference>
<keyword evidence="5 9" id="KW-1133">Transmembrane helix</keyword>
<dbReference type="PROSITE" id="PS51123">
    <property type="entry name" value="OMPA_2"/>
    <property type="match status" value="1"/>
</dbReference>
<keyword evidence="11" id="KW-0966">Cell projection</keyword>
<dbReference type="Gene3D" id="3.30.1330.60">
    <property type="entry name" value="OmpA-like domain"/>
    <property type="match status" value="1"/>
</dbReference>
<evidence type="ECO:0000256" key="6">
    <source>
        <dbReference type="ARBA" id="ARBA00023136"/>
    </source>
</evidence>
<evidence type="ECO:0000313" key="11">
    <source>
        <dbReference type="EMBL" id="BBF82230.1"/>
    </source>
</evidence>
<dbReference type="Proteomes" id="UP000278756">
    <property type="component" value="Chromosome 2"/>
</dbReference>
<accession>A0A3G9G4K3</accession>
<reference evidence="12" key="2">
    <citation type="journal article" date="2017" name="Plant Physiol. Biochem.">
        <title>Differential oxidative and antioxidative response of duckweed Lemna minor toward plant growth promoting/inhibiting bacteria.</title>
        <authorList>
            <person name="Ishizawa H."/>
            <person name="Kuroda M."/>
            <person name="Morikawa M."/>
            <person name="Ike M."/>
        </authorList>
    </citation>
    <scope>NUCLEOTIDE SEQUENCE [LARGE SCALE GENOMIC DNA]</scope>
    <source>
        <strain evidence="12">M6</strain>
    </source>
</reference>
<organism evidence="11 12">
    <name type="scientific">Asticcacaulis excentricus</name>
    <dbReference type="NCBI Taxonomy" id="78587"/>
    <lineage>
        <taxon>Bacteria</taxon>
        <taxon>Pseudomonadati</taxon>
        <taxon>Pseudomonadota</taxon>
        <taxon>Alphaproteobacteria</taxon>
        <taxon>Caulobacterales</taxon>
        <taxon>Caulobacteraceae</taxon>
        <taxon>Asticcacaulis</taxon>
    </lineage>
</organism>
<evidence type="ECO:0000256" key="5">
    <source>
        <dbReference type="ARBA" id="ARBA00022989"/>
    </source>
</evidence>
<dbReference type="CDD" id="cd07185">
    <property type="entry name" value="OmpA_C-like"/>
    <property type="match status" value="1"/>
</dbReference>
<evidence type="ECO:0000313" key="12">
    <source>
        <dbReference type="Proteomes" id="UP000278756"/>
    </source>
</evidence>
<evidence type="ECO:0000256" key="2">
    <source>
        <dbReference type="ARBA" id="ARBA00008914"/>
    </source>
</evidence>
<comment type="subcellular location">
    <subcellularLocation>
        <location evidence="1">Cell membrane</location>
        <topology evidence="1">Single-pass membrane protein</topology>
    </subcellularLocation>
</comment>
<name>A0A3G9G4K3_9CAUL</name>
<dbReference type="AlphaFoldDB" id="A0A3G9G4K3"/>
<sequence>MASRDAPIVIKKVKKVVGGGHHGGAWKVAYADFVTAMMAFFLLMWLINTTSPEQKKGVADYFAPASVSQTTSGSGGILAGTAIGHDGVKQEGSMAFIEHMAPEAPDVQDRDGTAKNAADLSQTPEEELREELQKREEASFRSAAESLRQALQDMPELAELSKNILVDQTPEGLRIQLIDQEGRAMFNANSTQPNERARLLLRAVAKVVNQLPNRISITGHTTGTPGMGQSDKDWKLSADRADASRQVLQGAGVDQDRVAQVSGKAAKEPLYPDDPTLAGNRRIAIILLREAPVLPENPSL</sequence>
<dbReference type="InterPro" id="IPR036737">
    <property type="entry name" value="OmpA-like_sf"/>
</dbReference>
<dbReference type="PANTHER" id="PTHR30329:SF21">
    <property type="entry name" value="LIPOPROTEIN YIAD-RELATED"/>
    <property type="match status" value="1"/>
</dbReference>
<dbReference type="Pfam" id="PF00691">
    <property type="entry name" value="OmpA"/>
    <property type="match status" value="1"/>
</dbReference>
<keyword evidence="11" id="KW-0969">Cilium</keyword>
<dbReference type="InterPro" id="IPR050330">
    <property type="entry name" value="Bact_OuterMem_StrucFunc"/>
</dbReference>
<dbReference type="EMBL" id="AP018828">
    <property type="protein sequence ID" value="BBF82230.1"/>
    <property type="molecule type" value="Genomic_DNA"/>
</dbReference>